<dbReference type="GO" id="GO:0016020">
    <property type="term" value="C:membrane"/>
    <property type="evidence" value="ECO:0007669"/>
    <property type="project" value="UniProtKB-SubCell"/>
</dbReference>
<evidence type="ECO:0000256" key="4">
    <source>
        <dbReference type="ARBA" id="ARBA00022989"/>
    </source>
</evidence>
<dbReference type="EC" id="7.1.1.2" evidence="2"/>
<reference evidence="9" key="1">
    <citation type="journal article" date="2008" name="BMC Genomics">
        <title>The mitochondrial genome of the hexactinellid sponge Aphrocallistes vastus: evidence for programmed translational frameshifting.</title>
        <authorList>
            <person name="Rosengarten R.D."/>
            <person name="Sperling E.A."/>
            <person name="Moreno M.A."/>
            <person name="Leys S.P."/>
            <person name="Dellaporta S.L."/>
        </authorList>
    </citation>
    <scope>NUCLEOTIDE SEQUENCE</scope>
</reference>
<keyword evidence="4 7" id="KW-1133">Transmembrane helix</keyword>
<keyword evidence="9" id="KW-0496">Mitochondrion</keyword>
<keyword evidence="5 7" id="KW-0472">Membrane</keyword>
<feature type="transmembrane region" description="Helical" evidence="7">
    <location>
        <begin position="241"/>
        <end position="262"/>
    </location>
</feature>
<feature type="transmembrane region" description="Helical" evidence="7">
    <location>
        <begin position="422"/>
        <end position="443"/>
    </location>
</feature>
<keyword evidence="3 7" id="KW-0812">Transmembrane</keyword>
<feature type="transmembrane region" description="Helical" evidence="7">
    <location>
        <begin position="113"/>
        <end position="132"/>
    </location>
</feature>
<accession>B2BRP5</accession>
<evidence type="ECO:0000259" key="8">
    <source>
        <dbReference type="Pfam" id="PF00361"/>
    </source>
</evidence>
<dbReference type="GO" id="GO:0008137">
    <property type="term" value="F:NADH dehydrogenase (ubiquinone) activity"/>
    <property type="evidence" value="ECO:0007669"/>
    <property type="project" value="UniProtKB-EC"/>
</dbReference>
<dbReference type="AlphaFoldDB" id="B2BRP5"/>
<geneLocation type="mitochondrion" evidence="9"/>
<proteinExistence type="predicted"/>
<evidence type="ECO:0000256" key="3">
    <source>
        <dbReference type="ARBA" id="ARBA00022692"/>
    </source>
</evidence>
<feature type="transmembrane region" description="Helical" evidence="7">
    <location>
        <begin position="6"/>
        <end position="30"/>
    </location>
</feature>
<feature type="domain" description="NADH:quinone oxidoreductase/Mrp antiporter transmembrane" evidence="8">
    <location>
        <begin position="111"/>
        <end position="375"/>
    </location>
</feature>
<name>B2BRP5_APHVA</name>
<protein>
    <recommendedName>
        <fullName evidence="2">NADH:ubiquinone reductase (H(+)-translocating)</fullName>
        <ecNumber evidence="2">7.1.1.2</ecNumber>
    </recommendedName>
</protein>
<feature type="transmembrane region" description="Helical" evidence="7">
    <location>
        <begin position="144"/>
        <end position="163"/>
    </location>
</feature>
<evidence type="ECO:0000256" key="1">
    <source>
        <dbReference type="ARBA" id="ARBA00004141"/>
    </source>
</evidence>
<organism evidence="9">
    <name type="scientific">Aphrocallistes vastus</name>
    <name type="common">Cloud glass sponge</name>
    <name type="synonym">Aphrocallistes whiteavesianus</name>
    <dbReference type="NCBI Taxonomy" id="83887"/>
    <lineage>
        <taxon>Eukaryota</taxon>
        <taxon>Metazoa</taxon>
        <taxon>Porifera</taxon>
        <taxon>Hexactinellida</taxon>
        <taxon>Hexasterophora</taxon>
        <taxon>Sceptrulophora</taxon>
        <taxon>Aphrocallistidae</taxon>
        <taxon>Aphrocallistes</taxon>
    </lineage>
</organism>
<evidence type="ECO:0000256" key="6">
    <source>
        <dbReference type="ARBA" id="ARBA00049551"/>
    </source>
</evidence>
<evidence type="ECO:0000313" key="9">
    <source>
        <dbReference type="EMBL" id="ABR58839.1"/>
    </source>
</evidence>
<dbReference type="InterPro" id="IPR001750">
    <property type="entry name" value="ND/Mrp_TM"/>
</dbReference>
<dbReference type="PANTHER" id="PTHR22773">
    <property type="entry name" value="NADH DEHYDROGENASE"/>
    <property type="match status" value="1"/>
</dbReference>
<evidence type="ECO:0000256" key="7">
    <source>
        <dbReference type="SAM" id="Phobius"/>
    </source>
</evidence>
<feature type="transmembrane region" description="Helical" evidence="7">
    <location>
        <begin position="71"/>
        <end position="92"/>
    </location>
</feature>
<gene>
    <name evidence="9" type="primary">nad2</name>
</gene>
<feature type="transmembrane region" description="Helical" evidence="7">
    <location>
        <begin position="217"/>
        <end position="234"/>
    </location>
</feature>
<evidence type="ECO:0000256" key="2">
    <source>
        <dbReference type="ARBA" id="ARBA00012944"/>
    </source>
</evidence>
<dbReference type="EMBL" id="EU000309">
    <property type="protein sequence ID" value="ABR58839.1"/>
    <property type="molecule type" value="Genomic_DNA"/>
</dbReference>
<feature type="transmembrane region" description="Helical" evidence="7">
    <location>
        <begin position="371"/>
        <end position="390"/>
    </location>
</feature>
<dbReference type="Pfam" id="PF00361">
    <property type="entry name" value="Proton_antipo_M"/>
    <property type="match status" value="1"/>
</dbReference>
<sequence length="466" mass="54324">MTISLHMYILMRMLKQMILTEIILLLTIIVRTIRIKNKIISICRTTIIISRIILLNSHIHTLRIIHWKNRLQLIILLLGIILLITTQEEIIIKRILVRLIITSIIIIRIKNLTLLYITLEFQTIITLLIIRLNASNAFTKEAGLKYFTLRIFASILLIARILISYHLINHTNIRHNTRRKPQIYYSSFIIRILLFKLASRPFHTWLPDIFERTTNHFLSYLVLIPKIAIIRIIASFKNNSLLILIRGLLSITIGTIGALNQIKIKRLLAYRRINNTGIILIGLYMHTIPSIQGSFAHTIIYTTRTAIILLILHHKKLQKNLISEIIEKDKTQNKQNISISLLLLSLSGLPPLPGFLRKWLIIRRAINKNSILLPIWILITNIPATIYYLYITVNNFFNKVINYTTTSTDKLNILFYKLSRTIYPLITLTIHPHLLLIITWIIAIRTINVFTSTNNPFNKLYSSHNY</sequence>
<evidence type="ECO:0000256" key="5">
    <source>
        <dbReference type="ARBA" id="ARBA00023136"/>
    </source>
</evidence>
<comment type="subcellular location">
    <subcellularLocation>
        <location evidence="1">Membrane</location>
        <topology evidence="1">Multi-pass membrane protein</topology>
    </subcellularLocation>
</comment>
<comment type="catalytic activity">
    <reaction evidence="6">
        <text>a ubiquinone + NADH + 5 H(+)(in) = a ubiquinol + NAD(+) + 4 H(+)(out)</text>
        <dbReference type="Rhea" id="RHEA:29091"/>
        <dbReference type="Rhea" id="RHEA-COMP:9565"/>
        <dbReference type="Rhea" id="RHEA-COMP:9566"/>
        <dbReference type="ChEBI" id="CHEBI:15378"/>
        <dbReference type="ChEBI" id="CHEBI:16389"/>
        <dbReference type="ChEBI" id="CHEBI:17976"/>
        <dbReference type="ChEBI" id="CHEBI:57540"/>
        <dbReference type="ChEBI" id="CHEBI:57945"/>
        <dbReference type="EC" id="7.1.1.2"/>
    </reaction>
</comment>